<evidence type="ECO:0000313" key="3">
    <source>
        <dbReference type="Proteomes" id="UP000470771"/>
    </source>
</evidence>
<dbReference type="AlphaFoldDB" id="A0A6N9NLC2"/>
<dbReference type="EMBL" id="WWNE01000006">
    <property type="protein sequence ID" value="NBG66040.1"/>
    <property type="molecule type" value="Genomic_DNA"/>
</dbReference>
<dbReference type="InterPro" id="IPR014710">
    <property type="entry name" value="RmlC-like_jellyroll"/>
</dbReference>
<dbReference type="CDD" id="cd06121">
    <property type="entry name" value="cupin_YML079wp"/>
    <property type="match status" value="1"/>
</dbReference>
<dbReference type="Gene3D" id="2.60.120.10">
    <property type="entry name" value="Jelly Rolls"/>
    <property type="match status" value="1"/>
</dbReference>
<proteinExistence type="predicted"/>
<name>A0A6N9NLC2_9FLAO</name>
<dbReference type="InterPro" id="IPR009327">
    <property type="entry name" value="Cupin_DUF985"/>
</dbReference>
<dbReference type="InterPro" id="IPR011051">
    <property type="entry name" value="RmlC_Cupin_sf"/>
</dbReference>
<evidence type="ECO:0000313" key="2">
    <source>
        <dbReference type="EMBL" id="NBG66040.1"/>
    </source>
</evidence>
<sequence>MMKKVDYWVDHLDLLPHPEGGFFKEVYRSETTVSADIMEAGMKGDRSLATGIYFLITAGNFSAFHRIKSDEMWHFYYGDPLIVHVIALDGSYTKLSIGLDLEKGQTPQAIVPAGAWFASESLGTYSLVGCTVSPGFDFKDFELAKKAELSQEFPKHAELIGRFCRE</sequence>
<gene>
    <name evidence="2" type="ORF">GQN54_07905</name>
</gene>
<reference evidence="2 3" key="1">
    <citation type="submission" date="2019-12" db="EMBL/GenBank/DDBJ databases">
        <authorList>
            <person name="Zhao J."/>
        </authorList>
    </citation>
    <scope>NUCLEOTIDE SEQUENCE [LARGE SCALE GENOMIC DNA]</scope>
    <source>
        <strain evidence="2 3">S-15</strain>
    </source>
</reference>
<protein>
    <recommendedName>
        <fullName evidence="1">DUF985 domain-containing protein</fullName>
    </recommendedName>
</protein>
<feature type="domain" description="DUF985" evidence="1">
    <location>
        <begin position="7"/>
        <end position="144"/>
    </location>
</feature>
<dbReference type="PANTHER" id="PTHR33387">
    <property type="entry name" value="RMLC-LIKE JELLY ROLL FOLD PROTEIN"/>
    <property type="match status" value="1"/>
</dbReference>
<evidence type="ECO:0000259" key="1">
    <source>
        <dbReference type="Pfam" id="PF06172"/>
    </source>
</evidence>
<dbReference type="InterPro" id="IPR039935">
    <property type="entry name" value="YML079W-like"/>
</dbReference>
<comment type="caution">
    <text evidence="2">The sequence shown here is derived from an EMBL/GenBank/DDBJ whole genome shotgun (WGS) entry which is preliminary data.</text>
</comment>
<keyword evidence="3" id="KW-1185">Reference proteome</keyword>
<dbReference type="Pfam" id="PF06172">
    <property type="entry name" value="Cupin_5"/>
    <property type="match status" value="1"/>
</dbReference>
<dbReference type="SUPFAM" id="SSF51182">
    <property type="entry name" value="RmlC-like cupins"/>
    <property type="match status" value="1"/>
</dbReference>
<accession>A0A6N9NLC2</accession>
<dbReference type="Proteomes" id="UP000470771">
    <property type="component" value="Unassembled WGS sequence"/>
</dbReference>
<organism evidence="2 3">
    <name type="scientific">Acidiluteibacter ferrifornacis</name>
    <dbReference type="NCBI Taxonomy" id="2692424"/>
    <lineage>
        <taxon>Bacteria</taxon>
        <taxon>Pseudomonadati</taxon>
        <taxon>Bacteroidota</taxon>
        <taxon>Flavobacteriia</taxon>
        <taxon>Flavobacteriales</taxon>
        <taxon>Cryomorphaceae</taxon>
        <taxon>Acidiluteibacter</taxon>
    </lineage>
</organism>
<dbReference type="PANTHER" id="PTHR33387:SF3">
    <property type="entry name" value="DUF985 DOMAIN-CONTAINING PROTEIN"/>
    <property type="match status" value="1"/>
</dbReference>